<evidence type="ECO:0008006" key="3">
    <source>
        <dbReference type="Google" id="ProtNLM"/>
    </source>
</evidence>
<name>A0ABN9HCB0_9NEOB</name>
<organism evidence="1 2">
    <name type="scientific">Staurois parvus</name>
    <dbReference type="NCBI Taxonomy" id="386267"/>
    <lineage>
        <taxon>Eukaryota</taxon>
        <taxon>Metazoa</taxon>
        <taxon>Chordata</taxon>
        <taxon>Craniata</taxon>
        <taxon>Vertebrata</taxon>
        <taxon>Euteleostomi</taxon>
        <taxon>Amphibia</taxon>
        <taxon>Batrachia</taxon>
        <taxon>Anura</taxon>
        <taxon>Neobatrachia</taxon>
        <taxon>Ranoidea</taxon>
        <taxon>Ranidae</taxon>
        <taxon>Staurois</taxon>
    </lineage>
</organism>
<keyword evidence="2" id="KW-1185">Reference proteome</keyword>
<dbReference type="Proteomes" id="UP001162483">
    <property type="component" value="Unassembled WGS sequence"/>
</dbReference>
<proteinExistence type="predicted"/>
<evidence type="ECO:0000313" key="1">
    <source>
        <dbReference type="EMBL" id="CAI9619377.1"/>
    </source>
</evidence>
<reference evidence="1" key="1">
    <citation type="submission" date="2023-05" db="EMBL/GenBank/DDBJ databases">
        <authorList>
            <person name="Stuckert A."/>
        </authorList>
    </citation>
    <scope>NUCLEOTIDE SEQUENCE</scope>
</reference>
<dbReference type="EMBL" id="CATNWA010020673">
    <property type="protein sequence ID" value="CAI9619377.1"/>
    <property type="molecule type" value="Genomic_DNA"/>
</dbReference>
<protein>
    <recommendedName>
        <fullName evidence="3">Secreted protein</fullName>
    </recommendedName>
</protein>
<sequence>MTRVSGMDSPMVVGLTCLVGCSTKAGQRVLSAARISLLQSSHHLRLIAGDCRHSTGDDQRLRTQYRG</sequence>
<comment type="caution">
    <text evidence="1">The sequence shown here is derived from an EMBL/GenBank/DDBJ whole genome shotgun (WGS) entry which is preliminary data.</text>
</comment>
<evidence type="ECO:0000313" key="2">
    <source>
        <dbReference type="Proteomes" id="UP001162483"/>
    </source>
</evidence>
<accession>A0ABN9HCB0</accession>
<gene>
    <name evidence="1" type="ORF">SPARVUS_LOCUS15831135</name>
</gene>